<dbReference type="Pfam" id="PF24965">
    <property type="entry name" value="TRS130_4HB"/>
    <property type="match status" value="1"/>
</dbReference>
<evidence type="ECO:0000256" key="6">
    <source>
        <dbReference type="ARBA" id="ARBA00023034"/>
    </source>
</evidence>
<evidence type="ECO:0000259" key="14">
    <source>
        <dbReference type="Pfam" id="PF24967"/>
    </source>
</evidence>
<feature type="compositionally biased region" description="Basic and acidic residues" evidence="8">
    <location>
        <begin position="716"/>
        <end position="727"/>
    </location>
</feature>
<evidence type="ECO:0000259" key="11">
    <source>
        <dbReference type="Pfam" id="PF13813"/>
    </source>
</evidence>
<dbReference type="Pfam" id="PF24967">
    <property type="entry name" value="NTS_TR130"/>
    <property type="match status" value="1"/>
</dbReference>
<gene>
    <name evidence="15" type="ORF">D0Z07_2363</name>
</gene>
<dbReference type="Pfam" id="PF23036">
    <property type="entry name" value="TRAPPC10_1st"/>
    <property type="match status" value="1"/>
</dbReference>
<keyword evidence="4 9" id="KW-0812">Transmembrane</keyword>
<evidence type="ECO:0000256" key="4">
    <source>
        <dbReference type="ARBA" id="ARBA00022692"/>
    </source>
</evidence>
<reference evidence="15" key="1">
    <citation type="submission" date="2019-07" db="EMBL/GenBank/DDBJ databases">
        <title>Hyphodiscus hymeniophilus genome sequencing and assembly.</title>
        <authorList>
            <person name="Kramer G."/>
            <person name="Nodwell J."/>
        </authorList>
    </citation>
    <scope>NUCLEOTIDE SEQUENCE</scope>
    <source>
        <strain evidence="15">ATCC 34498</strain>
    </source>
</reference>
<keyword evidence="7 9" id="KW-0472">Membrane</keyword>
<organism evidence="15 16">
    <name type="scientific">Hyphodiscus hymeniophilus</name>
    <dbReference type="NCBI Taxonomy" id="353542"/>
    <lineage>
        <taxon>Eukaryota</taxon>
        <taxon>Fungi</taxon>
        <taxon>Dikarya</taxon>
        <taxon>Ascomycota</taxon>
        <taxon>Pezizomycotina</taxon>
        <taxon>Leotiomycetes</taxon>
        <taxon>Helotiales</taxon>
        <taxon>Hyphodiscaceae</taxon>
        <taxon>Hyphodiscus</taxon>
    </lineage>
</organism>
<feature type="domain" description="DUF7077" evidence="13">
    <location>
        <begin position="1203"/>
        <end position="1323"/>
    </location>
</feature>
<dbReference type="GO" id="GO:1990071">
    <property type="term" value="C:TRAPPII protein complex"/>
    <property type="evidence" value="ECO:0007669"/>
    <property type="project" value="InterPro"/>
</dbReference>
<feature type="domain" description="TRAPPC10/Trs130 N-terminal" evidence="12">
    <location>
        <begin position="298"/>
        <end position="645"/>
    </location>
</feature>
<dbReference type="InterPro" id="IPR032805">
    <property type="entry name" value="Wax_synthase_dom"/>
</dbReference>
<dbReference type="GO" id="GO:0034498">
    <property type="term" value="P:early endosome to Golgi transport"/>
    <property type="evidence" value="ECO:0007669"/>
    <property type="project" value="TreeGrafter"/>
</dbReference>
<dbReference type="PANTHER" id="PTHR13251">
    <property type="entry name" value="EPILEPSY HOLOPROSENCEPHALY CANDIDATE 1/TMEM1"/>
    <property type="match status" value="1"/>
</dbReference>
<keyword evidence="3" id="KW-0813">Transport</keyword>
<evidence type="ECO:0000256" key="3">
    <source>
        <dbReference type="ARBA" id="ARBA00022448"/>
    </source>
</evidence>
<dbReference type="Pfam" id="PF12584">
    <property type="entry name" value="TRAPPC10"/>
    <property type="match status" value="1"/>
</dbReference>
<feature type="transmembrane region" description="Helical" evidence="9">
    <location>
        <begin position="65"/>
        <end position="86"/>
    </location>
</feature>
<dbReference type="GO" id="GO:0016020">
    <property type="term" value="C:membrane"/>
    <property type="evidence" value="ECO:0007669"/>
    <property type="project" value="UniProtKB-SubCell"/>
</dbReference>
<proteinExistence type="predicted"/>
<sequence>MGRSETWHNAFASPCTSLGYAPLRYGLPKLGIPVVIARSLGVLGAFTLMAVFHMYALAPILTRSAIIRIGMFFFFNGIATVSEAAIWGRKRHWLKAILAWIFETGISTWAAAGMNIPHGLSRIPWREICNSMMPISHTIQIVLQIPEKTYATQSDQQIQSAYLLPQCRVEIFMQTMEQPSSSSKVTVEYFDPYGVYQLLSPGLLPRLPLRNLHWESHAGPLRSISSLHVDLVPSADQAVLLASTDSASASNTSLARVKSEDSGASSDDGFRTQALGQAAVERPDSHSGPAKPPVKERRHQIPGLRQTPYLKVFFLRCDDTETYKAQARSQVREWIKAHTSPVPSSKKGNAQENHDAFEWLIVHIVVPNTAAATQPRTSGKSAEGSSGSSSEKSAAARWRGGISTILDKLRADFNGSSKSGVDRIAQIRIGVNDVPYEMLPRVVPAIPGSYQENAQDNEVAWMDLISKLKSLILASFDMRVSQYEEDIREKDAQRSLPGWNFCTFFMLKEGLARGFESVGLVEDALVGYDELAVGLDAIIREQSSDRGSAAHGGSFLPFTEDLRLEVEKSKAAILRGDGAEADTEEPIDFQSGNSAASDDDEIPLDALKKRYRELILSNDISIFDFRCYIFARQLSLFLRLANAWSSQEELLAKLKEQRESSFQGVAARLPTSQPSDEVENLAILGEVCKRSMDFVASIARIMRDDIHASQLPPPQKSEEDTNGHDQRSEDPIMALAVDNMVSSFTFSIAQQILAQTSTKSLPIPPSTLAPPSGKMGSDGQEPKAAIPEPKTMMHPARSSSLAIRSPHREPPSPEIFSGSRRSSLPDGATTSTFLKSGLEQLAAHRAELYLLSRNVLEQVGRKHGWSVGWGEISHLQKSTASDMQNVDLDEPSSTEKVEAAESPSIVASSHGISNKLLRTAVDNMDDFYRLYETLTDKALRHFTVANHIQSVQSNMTDLAVLKYHLKDHAAAASYFYRMTPFYGESGWSEIELSMLVLYAECLKRLQRKEDYVRVVLKLLAKTAAVEKQRLRDKSAFKFRRTESFLDDVIIPGEQYLEELLQITKTLQHEIQVPLQSFFGHVEIDGTPRYHPEKDSYSLQFRLRYLLQEEMTIEKARIKIGPVGDESSKDLWLETDGPVLLKTGVVTFIVHSNVIIPDTYVVNCVTLHASNITMQYLHDGTGPAFSRDSTFFKCPKLHIYHRAEAFDIKLSASKYMHLNRNRSLEIDLSSGWNDVITGELHVRAATAGLRLQTSEATVVTGKIELSRKSEAGIVRFGTMESGSTARLRMPFNLEHEVNDVSIKLEIYYTTDKGDFSFSTTPSISIMLPLGVNVQDVFKHKALFSKFTISSATSSPLRLLSSQLEKSDVFEAQCGVSFARPVVVFPRQPASMLYKITRPSPRTGSIQKGAKTSLSLVLHYICLEEEADNAVSKALQQTLKGTSLNQYSRLIISTVLTELRSLMSSYDLEKTAILSEVSTSVLSSVKWVDHFSGLGRAEDKEIATLISEKLRSWVQGTPSIPLLPLTTDEATISISRSIIIPVAVPSITVLHTADLILSNTSSVPSNSAVVASNQPIPASLNLKWSRIWDTEPRFGSDVAESHDLDFVYEVSGSTDIWLIGGKRKGHFKVPRDKEYSKINLVFPVLLIPLREGFLPYPNVEIKAAPPTKLLRSGPGSPGDGPTGPTSSVVTCETDFKNSGESIRVISDARRTTVSLDASGPQGGAWLLETERRTAGTGGMVLG</sequence>
<evidence type="ECO:0000256" key="1">
    <source>
        <dbReference type="ARBA" id="ARBA00004141"/>
    </source>
</evidence>
<feature type="domain" description="Trs130 NTS" evidence="14">
    <location>
        <begin position="909"/>
        <end position="1011"/>
    </location>
</feature>
<feature type="region of interest" description="Disordered" evidence="8">
    <location>
        <begin position="1664"/>
        <end position="1685"/>
    </location>
</feature>
<dbReference type="InterPro" id="IPR022233">
    <property type="entry name" value="TRAPPC10/Trs130_C"/>
</dbReference>
<evidence type="ECO:0000256" key="5">
    <source>
        <dbReference type="ARBA" id="ARBA00022989"/>
    </source>
</evidence>
<feature type="domain" description="TRAPPC10/Trs130 C-terminal" evidence="10">
    <location>
        <begin position="1539"/>
        <end position="1703"/>
    </location>
</feature>
<feature type="domain" description="Wax synthase" evidence="11">
    <location>
        <begin position="4"/>
        <end position="73"/>
    </location>
</feature>
<dbReference type="GO" id="GO:0006891">
    <property type="term" value="P:intra-Golgi vesicle-mediated transport"/>
    <property type="evidence" value="ECO:0007669"/>
    <property type="project" value="TreeGrafter"/>
</dbReference>
<feature type="region of interest" description="Disordered" evidence="8">
    <location>
        <begin position="760"/>
        <end position="828"/>
    </location>
</feature>
<feature type="region of interest" description="Disordered" evidence="8">
    <location>
        <begin position="250"/>
        <end position="302"/>
    </location>
</feature>
<evidence type="ECO:0000259" key="10">
    <source>
        <dbReference type="Pfam" id="PF12584"/>
    </source>
</evidence>
<feature type="region of interest" description="Disordered" evidence="8">
    <location>
        <begin position="706"/>
        <end position="727"/>
    </location>
</feature>
<evidence type="ECO:0000259" key="12">
    <source>
        <dbReference type="Pfam" id="PF23036"/>
    </source>
</evidence>
<name>A0A9P7AZD5_9HELO</name>
<protein>
    <submittedName>
        <fullName evidence="15">Transport particle subunit TMEM1</fullName>
    </submittedName>
</protein>
<dbReference type="OrthoDB" id="10256906at2759"/>
<evidence type="ECO:0000259" key="13">
    <source>
        <dbReference type="Pfam" id="PF23274"/>
    </source>
</evidence>
<keyword evidence="6" id="KW-0333">Golgi apparatus</keyword>
<comment type="subcellular location">
    <subcellularLocation>
        <location evidence="2">Golgi apparatus</location>
    </subcellularLocation>
    <subcellularLocation>
        <location evidence="1">Membrane</location>
        <topology evidence="1">Multi-pass membrane protein</topology>
    </subcellularLocation>
</comment>
<accession>A0A9P7AZD5</accession>
<dbReference type="InterPro" id="IPR045126">
    <property type="entry name" value="TRAPPC10/Trs130"/>
</dbReference>
<dbReference type="Proteomes" id="UP000785200">
    <property type="component" value="Unassembled WGS sequence"/>
</dbReference>
<dbReference type="EMBL" id="VNKQ01000005">
    <property type="protein sequence ID" value="KAG0651087.1"/>
    <property type="molecule type" value="Genomic_DNA"/>
</dbReference>
<comment type="caution">
    <text evidence="15">The sequence shown here is derived from an EMBL/GenBank/DDBJ whole genome shotgun (WGS) entry which is preliminary data.</text>
</comment>
<evidence type="ECO:0000256" key="8">
    <source>
        <dbReference type="SAM" id="MobiDB-lite"/>
    </source>
</evidence>
<evidence type="ECO:0000313" key="15">
    <source>
        <dbReference type="EMBL" id="KAG0651087.1"/>
    </source>
</evidence>
<feature type="transmembrane region" description="Helical" evidence="9">
    <location>
        <begin position="30"/>
        <end position="53"/>
    </location>
</feature>
<dbReference type="GO" id="GO:0005829">
    <property type="term" value="C:cytosol"/>
    <property type="evidence" value="ECO:0007669"/>
    <property type="project" value="GOC"/>
</dbReference>
<feature type="region of interest" description="Disordered" evidence="8">
    <location>
        <begin position="371"/>
        <end position="395"/>
    </location>
</feature>
<dbReference type="InterPro" id="IPR056916">
    <property type="entry name" value="NTS_TR130"/>
</dbReference>
<keyword evidence="5 9" id="KW-1133">Transmembrane helix</keyword>
<evidence type="ECO:0000313" key="16">
    <source>
        <dbReference type="Proteomes" id="UP000785200"/>
    </source>
</evidence>
<dbReference type="PANTHER" id="PTHR13251:SF3">
    <property type="entry name" value="TRAFFICKING PROTEIN PARTICLE COMPLEX SUBUNIT 10"/>
    <property type="match status" value="1"/>
</dbReference>
<dbReference type="Pfam" id="PF13813">
    <property type="entry name" value="MBOAT_2"/>
    <property type="match status" value="1"/>
</dbReference>
<evidence type="ECO:0000256" key="7">
    <source>
        <dbReference type="ARBA" id="ARBA00023136"/>
    </source>
</evidence>
<evidence type="ECO:0000256" key="9">
    <source>
        <dbReference type="SAM" id="Phobius"/>
    </source>
</evidence>
<dbReference type="InterPro" id="IPR055505">
    <property type="entry name" value="DUF7077"/>
</dbReference>
<keyword evidence="16" id="KW-1185">Reference proteome</keyword>
<dbReference type="InterPro" id="IPR056913">
    <property type="entry name" value="TRAPPC10/Trs130_N"/>
</dbReference>
<dbReference type="Pfam" id="PF23274">
    <property type="entry name" value="DUF7077"/>
    <property type="match status" value="1"/>
</dbReference>
<evidence type="ECO:0000256" key="2">
    <source>
        <dbReference type="ARBA" id="ARBA00004555"/>
    </source>
</evidence>
<feature type="compositionally biased region" description="Low complexity" evidence="8">
    <location>
        <begin position="378"/>
        <end position="395"/>
    </location>
</feature>